<feature type="non-terminal residue" evidence="1">
    <location>
        <position position="65"/>
    </location>
</feature>
<accession>A0A7T8JX44</accession>
<feature type="non-terminal residue" evidence="1">
    <location>
        <position position="1"/>
    </location>
</feature>
<reference evidence="2" key="1">
    <citation type="submission" date="2021-01" db="EMBL/GenBank/DDBJ databases">
        <title>Caligus Genome Assembly.</title>
        <authorList>
            <person name="Gallardo-Escarate C."/>
        </authorList>
    </citation>
    <scope>NUCLEOTIDE SEQUENCE [LARGE SCALE GENOMIC DNA]</scope>
</reference>
<evidence type="ECO:0000313" key="1">
    <source>
        <dbReference type="EMBL" id="QQP37421.1"/>
    </source>
</evidence>
<proteinExistence type="predicted"/>
<evidence type="ECO:0000313" key="2">
    <source>
        <dbReference type="Proteomes" id="UP000595437"/>
    </source>
</evidence>
<dbReference type="OrthoDB" id="10498818at2759"/>
<keyword evidence="2" id="KW-1185">Reference proteome</keyword>
<sequence>THHVSKLMQSPSMQVDVAVSLFKKIENDFQSYRATEFVRAQMSAKDMCEEMNVDAVLQQKRLRST</sequence>
<organism evidence="1 2">
    <name type="scientific">Caligus rogercresseyi</name>
    <name type="common">Sea louse</name>
    <dbReference type="NCBI Taxonomy" id="217165"/>
    <lineage>
        <taxon>Eukaryota</taxon>
        <taxon>Metazoa</taxon>
        <taxon>Ecdysozoa</taxon>
        <taxon>Arthropoda</taxon>
        <taxon>Crustacea</taxon>
        <taxon>Multicrustacea</taxon>
        <taxon>Hexanauplia</taxon>
        <taxon>Copepoda</taxon>
        <taxon>Siphonostomatoida</taxon>
        <taxon>Caligidae</taxon>
        <taxon>Caligus</taxon>
    </lineage>
</organism>
<dbReference type="AlphaFoldDB" id="A0A7T8JX44"/>
<dbReference type="Proteomes" id="UP000595437">
    <property type="component" value="Chromosome 12"/>
</dbReference>
<gene>
    <name evidence="1" type="ORF">FKW44_017677</name>
</gene>
<dbReference type="EMBL" id="CP045901">
    <property type="protein sequence ID" value="QQP37421.1"/>
    <property type="molecule type" value="Genomic_DNA"/>
</dbReference>
<protein>
    <submittedName>
        <fullName evidence="1">Zinc finger MYMtype protein 1like</fullName>
    </submittedName>
</protein>
<name>A0A7T8JX44_CALRO</name>